<reference evidence="1 2" key="1">
    <citation type="journal article" date="2021" name="Hortic Res">
        <title>High-quality reference genome and annotation aids understanding of berry development for evergreen blueberry (Vaccinium darrowii).</title>
        <authorList>
            <person name="Yu J."/>
            <person name="Hulse-Kemp A.M."/>
            <person name="Babiker E."/>
            <person name="Staton M."/>
        </authorList>
    </citation>
    <scope>NUCLEOTIDE SEQUENCE [LARGE SCALE GENOMIC DNA]</scope>
    <source>
        <strain evidence="2">cv. NJ 8807/NJ 8810</strain>
        <tissue evidence="1">Young leaf</tissue>
    </source>
</reference>
<accession>A0ACB7XBK8</accession>
<gene>
    <name evidence="1" type="ORF">Vadar_020000</name>
</gene>
<keyword evidence="2" id="KW-1185">Reference proteome</keyword>
<organism evidence="1 2">
    <name type="scientific">Vaccinium darrowii</name>
    <dbReference type="NCBI Taxonomy" id="229202"/>
    <lineage>
        <taxon>Eukaryota</taxon>
        <taxon>Viridiplantae</taxon>
        <taxon>Streptophyta</taxon>
        <taxon>Embryophyta</taxon>
        <taxon>Tracheophyta</taxon>
        <taxon>Spermatophyta</taxon>
        <taxon>Magnoliopsida</taxon>
        <taxon>eudicotyledons</taxon>
        <taxon>Gunneridae</taxon>
        <taxon>Pentapetalae</taxon>
        <taxon>asterids</taxon>
        <taxon>Ericales</taxon>
        <taxon>Ericaceae</taxon>
        <taxon>Vaccinioideae</taxon>
        <taxon>Vaccinieae</taxon>
        <taxon>Vaccinium</taxon>
    </lineage>
</organism>
<dbReference type="Proteomes" id="UP000828048">
    <property type="component" value="Chromosome 6"/>
</dbReference>
<evidence type="ECO:0000313" key="2">
    <source>
        <dbReference type="Proteomes" id="UP000828048"/>
    </source>
</evidence>
<evidence type="ECO:0000313" key="1">
    <source>
        <dbReference type="EMBL" id="KAH7837946.1"/>
    </source>
</evidence>
<sequence length="784" mass="90650">MYQSVETVENLTWHADQRESDGQLRHPADSPSWKLIDHQWPDFASEPRNLRLALSADGINPHSSMSSRYSCWPVILVTYNLPPWLCMKRKFMMLTLLISGPHQPGNDIDVFLAPLIEDLKLLWEEGVEAFDAYKNQHFRLKAVLLWTINDFPALGNLSGSTGHRKYLPRYHPYRKLKKAFDGEQEFGEPPVPLSGEEVLREVEGIKTIWGKTSKKKSSKVVGTKCWKKKSIFFMLEYWMYLHIRHCLDLMHIEKNVLDSIIGTLLQMQRKTKDGINACLDLIEMGLRLELAPQIGEKRTYLPPACYTLSREEKIRFCKTLSELKVPDGYSSNLRNNVSMEDLKIYGLKSHDNHVLMQQLLPVAIRSVLPKEVRYALTRLCFFFTAICSKVVDVSKLDEIQRELVITLCLLEKYFPPSFFDITVHLTVHLVRKVRLCGPIHFRWMYPFERFMKVLKGYVRNRNRPEGCIAKSYIAEEAVEFCADYLSEVKAIGVPISKNMTADDIIGRPLPGGEVTAIDRELWEQAHLYVLENTSDVQPYIGEHMDWLKTQNPRHSKNQRWLKLEHNRTFVYWLREKIAKELSAQHNISDNLKWIAQGPSLDVIKYPGYVINGCRYHTKDRDRSRVNQNSGVSLVAMAMQVAGCKDKNPVYAEMNFYGVITEIWQLDYHLLKIPVFKCDWVDNKGVKVDELGFTLVELGRIGHKPDSFILASQAKQVFYGEDQLDSRWSIVLEPPQHRYPCNVDDDVNDCFAQPQVLPAVDSFSENDDLGLPYVREDCEGTWIDN</sequence>
<dbReference type="EMBL" id="CM037156">
    <property type="protein sequence ID" value="KAH7837946.1"/>
    <property type="molecule type" value="Genomic_DNA"/>
</dbReference>
<proteinExistence type="predicted"/>
<name>A0ACB7XBK8_9ERIC</name>
<comment type="caution">
    <text evidence="1">The sequence shown here is derived from an EMBL/GenBank/DDBJ whole genome shotgun (WGS) entry which is preliminary data.</text>
</comment>
<protein>
    <submittedName>
        <fullName evidence="1">Uncharacterized protein</fullName>
    </submittedName>
</protein>